<comment type="caution">
    <text evidence="1">The sequence shown here is derived from an EMBL/GenBank/DDBJ whole genome shotgun (WGS) entry which is preliminary data.</text>
</comment>
<proteinExistence type="predicted"/>
<sequence>MKGKISSNALSTWPDTWVDPVSEFSWKGTIDDAAGAGSTCRTAKKYTNTTFPPVTLVPTSVPTPAAIPIAGTTRKDPFYSTRIFAVREYVDKSWYKKAFPIEASSASSLAPVPDSTVQTSVSLSPPGSQIEGALVSLLAQPKSTTPGPVSAAPVATAEQPTVSSSRDAIAAAILSIFSADSASVDQPAATIAVITSHDEVSTAAPTPPTSAAEPSTGQEAGPSDAQTSISDIAVTPTAQNSDTFITSNSIPSTAMALSPGSKTFSYAPLSSSAGLLLAGQTLAPGGSPVTVSGTTLSLLPGGSSIAANGATYRVPTGAPAAIPNTAGDALAPFSYDPTSSHIIFAGETISVGGPPITISGTTFSAAAGGSDIVIDGQTQAIEFTTSPKNSRSTTTSNYNPVPTQGSEGVVIDSTTILPGSAATVNGATMSVPSSGTQLIVNGNTYQLADTIPGPTEAGAQFHTISLLSGGSSLAIGGITILLPTASSLPAEYFLPPNGKGMSYVPITKGSLTGIVLYGHTLLPGSTITTLGNTIAIPTSGAKLLVDGETYELAPYFSTPLPFTTKAGSSAINPAATGVITAAPNILSFTPVTSGSLTGIVIGTQTIPQGSLATVAGYTISVPTSGSNIIVDGEPYTLPTSSPAAGSEDLITVGPITFPYTPVTSGTVAGIAIAGVTLFPGSARTIGGGILSLPSPSGSAPPSALTSSEVKSSFRNDAAIIADTLARPDTHDQGHSAAIMAVTFLRCLDLYAWEWGCESCRD</sequence>
<name>A0ACC3SJL8_9PEZI</name>
<accession>A0ACC3SJL8</accession>
<evidence type="ECO:0000313" key="1">
    <source>
        <dbReference type="EMBL" id="KAK8216689.1"/>
    </source>
</evidence>
<protein>
    <submittedName>
        <fullName evidence="1">Uncharacterized protein</fullName>
    </submittedName>
</protein>
<organism evidence="1 2">
    <name type="scientific">Zalaria obscura</name>
    <dbReference type="NCBI Taxonomy" id="2024903"/>
    <lineage>
        <taxon>Eukaryota</taxon>
        <taxon>Fungi</taxon>
        <taxon>Dikarya</taxon>
        <taxon>Ascomycota</taxon>
        <taxon>Pezizomycotina</taxon>
        <taxon>Dothideomycetes</taxon>
        <taxon>Dothideomycetidae</taxon>
        <taxon>Dothideales</taxon>
        <taxon>Zalariaceae</taxon>
        <taxon>Zalaria</taxon>
    </lineage>
</organism>
<reference evidence="1" key="1">
    <citation type="submission" date="2024-02" db="EMBL/GenBank/DDBJ databases">
        <title>Metagenome Assembled Genome of Zalaria obscura JY119.</title>
        <authorList>
            <person name="Vighnesh L."/>
            <person name="Jagadeeshwari U."/>
            <person name="Venkata Ramana C."/>
            <person name="Sasikala C."/>
        </authorList>
    </citation>
    <scope>NUCLEOTIDE SEQUENCE</scope>
    <source>
        <strain evidence="1">JY119</strain>
    </source>
</reference>
<dbReference type="Proteomes" id="UP001320706">
    <property type="component" value="Unassembled WGS sequence"/>
</dbReference>
<gene>
    <name evidence="1" type="ORF">M8818_001652</name>
</gene>
<dbReference type="EMBL" id="JAMKPW020000007">
    <property type="protein sequence ID" value="KAK8216689.1"/>
    <property type="molecule type" value="Genomic_DNA"/>
</dbReference>
<evidence type="ECO:0000313" key="2">
    <source>
        <dbReference type="Proteomes" id="UP001320706"/>
    </source>
</evidence>
<keyword evidence="2" id="KW-1185">Reference proteome</keyword>